<feature type="transmembrane region" description="Helical" evidence="5">
    <location>
        <begin position="101"/>
        <end position="121"/>
    </location>
</feature>
<evidence type="ECO:0000256" key="3">
    <source>
        <dbReference type="ARBA" id="ARBA00022989"/>
    </source>
</evidence>
<keyword evidence="8" id="KW-1185">Reference proteome</keyword>
<dbReference type="EMBL" id="JBGBPQ010000001">
    <property type="protein sequence ID" value="KAL1530125.1"/>
    <property type="molecule type" value="Genomic_DNA"/>
</dbReference>
<gene>
    <name evidence="7" type="ORF">AB1Y20_001043</name>
</gene>
<evidence type="ECO:0000256" key="2">
    <source>
        <dbReference type="ARBA" id="ARBA00022692"/>
    </source>
</evidence>
<dbReference type="AlphaFoldDB" id="A0AB34KCE9"/>
<keyword evidence="2 5" id="KW-0812">Transmembrane</keyword>
<name>A0AB34KCE9_PRYPA</name>
<comment type="caution">
    <text evidence="7">The sequence shown here is derived from an EMBL/GenBank/DDBJ whole genome shotgun (WGS) entry which is preliminary data.</text>
</comment>
<evidence type="ECO:0000259" key="6">
    <source>
        <dbReference type="PROSITE" id="PS51503"/>
    </source>
</evidence>
<accession>A0AB34KCE9</accession>
<keyword evidence="3 5" id="KW-1133">Transmembrane helix</keyword>
<keyword evidence="4 5" id="KW-0472">Membrane</keyword>
<feature type="transmembrane region" description="Helical" evidence="5">
    <location>
        <begin position="175"/>
        <end position="192"/>
    </location>
</feature>
<proteinExistence type="predicted"/>
<evidence type="ECO:0000256" key="4">
    <source>
        <dbReference type="ARBA" id="ARBA00023136"/>
    </source>
</evidence>
<sequence length="230" mass="25172">MLGRLTSLLRPRVNRLAVAAVSLPSSYFMVSECKASEPKDVRSTQKSLSLSQRLSNVVYNHPFKTIIGLVAPSYLAVFIAESVNPRTANMILSQRLIHTRVYGQAIAVITTIGVMSFASMMEKQGGAYRLENGVVTRGEAVSLRHWYSKPAEEQEATERAIAQEYDATHGPSMDLILPLIYAPLLPLVWVGLRNRVPTHQLTKIVMGITGVAFAHAVYIMVGDSSMTVGG</sequence>
<dbReference type="InterPro" id="IPR007667">
    <property type="entry name" value="Hypoxia_induced_domain"/>
</dbReference>
<evidence type="ECO:0000313" key="8">
    <source>
        <dbReference type="Proteomes" id="UP001515480"/>
    </source>
</evidence>
<dbReference type="Pfam" id="PF04588">
    <property type="entry name" value="HIG_1_N"/>
    <property type="match status" value="1"/>
</dbReference>
<evidence type="ECO:0000313" key="7">
    <source>
        <dbReference type="EMBL" id="KAL1530125.1"/>
    </source>
</evidence>
<dbReference type="GO" id="GO:0005739">
    <property type="term" value="C:mitochondrion"/>
    <property type="evidence" value="ECO:0007669"/>
    <property type="project" value="UniProtKB-SubCell"/>
</dbReference>
<evidence type="ECO:0000256" key="1">
    <source>
        <dbReference type="ARBA" id="ARBA00004173"/>
    </source>
</evidence>
<feature type="domain" description="HIG1" evidence="6">
    <location>
        <begin position="35"/>
        <end position="129"/>
    </location>
</feature>
<dbReference type="Proteomes" id="UP001515480">
    <property type="component" value="Unassembled WGS sequence"/>
</dbReference>
<reference evidence="7 8" key="1">
    <citation type="journal article" date="2024" name="Science">
        <title>Giant polyketide synthase enzymes in the biosynthesis of giant marine polyether toxins.</title>
        <authorList>
            <person name="Fallon T.R."/>
            <person name="Shende V.V."/>
            <person name="Wierzbicki I.H."/>
            <person name="Pendleton A.L."/>
            <person name="Watervoot N.F."/>
            <person name="Auber R.P."/>
            <person name="Gonzalez D.J."/>
            <person name="Wisecaver J.H."/>
            <person name="Moore B.S."/>
        </authorList>
    </citation>
    <scope>NUCLEOTIDE SEQUENCE [LARGE SCALE GENOMIC DNA]</scope>
    <source>
        <strain evidence="7 8">12B1</strain>
    </source>
</reference>
<dbReference type="PROSITE" id="PS51503">
    <property type="entry name" value="HIG1"/>
    <property type="match status" value="1"/>
</dbReference>
<comment type="subcellular location">
    <subcellularLocation>
        <location evidence="1">Mitochondrion</location>
    </subcellularLocation>
</comment>
<organism evidence="7 8">
    <name type="scientific">Prymnesium parvum</name>
    <name type="common">Toxic golden alga</name>
    <dbReference type="NCBI Taxonomy" id="97485"/>
    <lineage>
        <taxon>Eukaryota</taxon>
        <taxon>Haptista</taxon>
        <taxon>Haptophyta</taxon>
        <taxon>Prymnesiophyceae</taxon>
        <taxon>Prymnesiales</taxon>
        <taxon>Prymnesiaceae</taxon>
        <taxon>Prymnesium</taxon>
    </lineage>
</organism>
<protein>
    <recommendedName>
        <fullName evidence="6">HIG1 domain-containing protein</fullName>
    </recommendedName>
</protein>
<evidence type="ECO:0000256" key="5">
    <source>
        <dbReference type="SAM" id="Phobius"/>
    </source>
</evidence>
<feature type="transmembrane region" description="Helical" evidence="5">
    <location>
        <begin position="204"/>
        <end position="221"/>
    </location>
</feature>